<reference evidence="3" key="1">
    <citation type="submission" date="2014-11" db="EMBL/GenBank/DDBJ databases">
        <authorList>
            <person name="Geib S."/>
        </authorList>
    </citation>
    <scope>NUCLEOTIDE SEQUENCE</scope>
</reference>
<gene>
    <name evidence="3" type="primary">IVBI1</name>
    <name evidence="3" type="ORF">g.6746</name>
</gene>
<organism evidence="3">
    <name type="scientific">Zeugodacus cucurbitae</name>
    <name type="common">Melon fruit fly</name>
    <name type="synonym">Bactrocera cucurbitae</name>
    <dbReference type="NCBI Taxonomy" id="28588"/>
    <lineage>
        <taxon>Eukaryota</taxon>
        <taxon>Metazoa</taxon>
        <taxon>Ecdysozoa</taxon>
        <taxon>Arthropoda</taxon>
        <taxon>Hexapoda</taxon>
        <taxon>Insecta</taxon>
        <taxon>Pterygota</taxon>
        <taxon>Neoptera</taxon>
        <taxon>Endopterygota</taxon>
        <taxon>Diptera</taxon>
        <taxon>Brachycera</taxon>
        <taxon>Muscomorpha</taxon>
        <taxon>Tephritoidea</taxon>
        <taxon>Tephritidae</taxon>
        <taxon>Zeugodacus</taxon>
        <taxon>Zeugodacus</taxon>
    </lineage>
</organism>
<dbReference type="SMART" id="SM00131">
    <property type="entry name" value="KU"/>
    <property type="match status" value="1"/>
</dbReference>
<keyword evidence="1" id="KW-0812">Transmembrane</keyword>
<feature type="non-terminal residue" evidence="3">
    <location>
        <position position="1"/>
    </location>
</feature>
<evidence type="ECO:0000256" key="1">
    <source>
        <dbReference type="SAM" id="Phobius"/>
    </source>
</evidence>
<dbReference type="InterPro" id="IPR002223">
    <property type="entry name" value="Kunitz_BPTI"/>
</dbReference>
<accession>A0A0A1WQW9</accession>
<dbReference type="SUPFAM" id="SSF57362">
    <property type="entry name" value="BPTI-like"/>
    <property type="match status" value="1"/>
</dbReference>
<feature type="domain" description="BPTI/Kunitz inhibitor" evidence="2">
    <location>
        <begin position="119"/>
        <end position="172"/>
    </location>
</feature>
<dbReference type="EMBL" id="GBXI01012838">
    <property type="protein sequence ID" value="JAD01454.1"/>
    <property type="molecule type" value="Transcribed_RNA"/>
</dbReference>
<keyword evidence="1" id="KW-0472">Membrane</keyword>
<dbReference type="Pfam" id="PF00014">
    <property type="entry name" value="Kunitz_BPTI"/>
    <property type="match status" value="1"/>
</dbReference>
<dbReference type="Gene3D" id="4.10.410.10">
    <property type="entry name" value="Pancreatic trypsin inhibitor Kunitz domain"/>
    <property type="match status" value="1"/>
</dbReference>
<dbReference type="AlphaFoldDB" id="A0A0A1WQW9"/>
<evidence type="ECO:0000313" key="3">
    <source>
        <dbReference type="EMBL" id="JAD01454.1"/>
    </source>
</evidence>
<protein>
    <submittedName>
        <fullName evidence="3">Protease inhibitor vestiginin-1</fullName>
    </submittedName>
</protein>
<feature type="transmembrane region" description="Helical" evidence="1">
    <location>
        <begin position="80"/>
        <end position="104"/>
    </location>
</feature>
<dbReference type="InterPro" id="IPR036880">
    <property type="entry name" value="Kunitz_BPTI_sf"/>
</dbReference>
<dbReference type="GO" id="GO:0004867">
    <property type="term" value="F:serine-type endopeptidase inhibitor activity"/>
    <property type="evidence" value="ECO:0007669"/>
    <property type="project" value="InterPro"/>
</dbReference>
<dbReference type="PROSITE" id="PS50279">
    <property type="entry name" value="BPTI_KUNITZ_2"/>
    <property type="match status" value="1"/>
</dbReference>
<proteinExistence type="predicted"/>
<keyword evidence="1" id="KW-1133">Transmembrane helix</keyword>
<sequence length="186" mass="20912">RERTLSAKRCALISSFRRCLVNCDSASAHYPPPPLPLPSSLCLASTSVSSGYIQQVTCGIAVVWCSRVESRRVLSKYLQIQLCVIVFVAMELRRFVLLCIWLLFVSAVAARSRGRPNICLQPPPRSEGVCTIEIEGFYFDQRSNDCLMYVLGGCHTIPGQSFGSRQDCLDTCVHMTRRLQDLRYNE</sequence>
<name>A0A0A1WQW9_ZEUCU</name>
<reference evidence="3" key="2">
    <citation type="journal article" date="2015" name="Gigascience">
        <title>Reconstructing a comprehensive transcriptome assembly of a white-pupal translocated strain of the pest fruit fly Bactrocera cucurbitae.</title>
        <authorList>
            <person name="Sim S.B."/>
            <person name="Calla B."/>
            <person name="Hall B."/>
            <person name="DeRego T."/>
            <person name="Geib S.M."/>
        </authorList>
    </citation>
    <scope>NUCLEOTIDE SEQUENCE</scope>
</reference>
<evidence type="ECO:0000259" key="2">
    <source>
        <dbReference type="PROSITE" id="PS50279"/>
    </source>
</evidence>